<dbReference type="Gene3D" id="1.10.30.50">
    <property type="match status" value="1"/>
</dbReference>
<dbReference type="Proteomes" id="UP000436911">
    <property type="component" value="Unassembled WGS sequence"/>
</dbReference>
<evidence type="ECO:0000259" key="1">
    <source>
        <dbReference type="SMART" id="SM00507"/>
    </source>
</evidence>
<dbReference type="Pfam" id="PF01844">
    <property type="entry name" value="HNH"/>
    <property type="match status" value="1"/>
</dbReference>
<comment type="caution">
    <text evidence="2">The sequence shown here is derived from an EMBL/GenBank/DDBJ whole genome shotgun (WGS) entry which is preliminary data.</text>
</comment>
<name>A0A7J4X4Q7_AGRVI</name>
<sequence length="264" mass="30312">MSNRKPIGKRLRFEVFKRDSFTCQYCGAGAPDVLLEVDHLRPVSKDGDNDVLNLITSCQDCNRGKSNIEIDDSSAVKKQKSQLDALQARREQLDAMLQWRKGLLKIGEAEIDAVIDALASQPGDYRPNENGRLNIKKWCKKYDLSEILDAVTTSFDQYIRYVDDEVDGDSWEKSFSMIPRIIDMRRRGGNSEQEAQILYIRGILRNRFTIDQAQCLERLREATALNVSLDYAKRFARSCSSYRQFMNGLEGYISEHQGKGREHE</sequence>
<accession>A0A7J4X4Q7</accession>
<dbReference type="InterPro" id="IPR002711">
    <property type="entry name" value="HNH"/>
</dbReference>
<feature type="domain" description="HNH nuclease" evidence="1">
    <location>
        <begin position="10"/>
        <end position="63"/>
    </location>
</feature>
<keyword evidence="2" id="KW-0378">Hydrolase</keyword>
<dbReference type="InterPro" id="IPR003615">
    <property type="entry name" value="HNH_nuc"/>
</dbReference>
<evidence type="ECO:0000313" key="3">
    <source>
        <dbReference type="Proteomes" id="UP000436911"/>
    </source>
</evidence>
<dbReference type="PANTHER" id="PTHR33877:SF2">
    <property type="entry name" value="OS07G0170200 PROTEIN"/>
    <property type="match status" value="1"/>
</dbReference>
<organism evidence="2 3">
    <name type="scientific">Agrobacterium vitis</name>
    <name type="common">Rhizobium vitis</name>
    <dbReference type="NCBI Taxonomy" id="373"/>
    <lineage>
        <taxon>Bacteria</taxon>
        <taxon>Pseudomonadati</taxon>
        <taxon>Pseudomonadota</taxon>
        <taxon>Alphaproteobacteria</taxon>
        <taxon>Hyphomicrobiales</taxon>
        <taxon>Rhizobiaceae</taxon>
        <taxon>Rhizobium/Agrobacterium group</taxon>
        <taxon>Agrobacterium</taxon>
    </lineage>
</organism>
<dbReference type="CDD" id="cd00085">
    <property type="entry name" value="HNHc"/>
    <property type="match status" value="1"/>
</dbReference>
<proteinExistence type="predicted"/>
<evidence type="ECO:0000313" key="2">
    <source>
        <dbReference type="EMBL" id="KAA3527070.1"/>
    </source>
</evidence>
<dbReference type="SMART" id="SM00507">
    <property type="entry name" value="HNHc"/>
    <property type="match status" value="1"/>
</dbReference>
<dbReference type="GO" id="GO:0004519">
    <property type="term" value="F:endonuclease activity"/>
    <property type="evidence" value="ECO:0007669"/>
    <property type="project" value="UniProtKB-KW"/>
</dbReference>
<dbReference type="EMBL" id="QUSG01000006">
    <property type="protein sequence ID" value="KAA3527070.1"/>
    <property type="molecule type" value="Genomic_DNA"/>
</dbReference>
<keyword evidence="2" id="KW-0540">Nuclease</keyword>
<dbReference type="PANTHER" id="PTHR33877">
    <property type="entry name" value="SLL1193 PROTEIN"/>
    <property type="match status" value="1"/>
</dbReference>
<reference evidence="2 3" key="1">
    <citation type="submission" date="2018-08" db="EMBL/GenBank/DDBJ databases">
        <title>Genome sequencing of Agrobacterium vitis strain ICMP 10754.</title>
        <authorList>
            <person name="Visnovsky S.B."/>
            <person name="Pitman A.R."/>
        </authorList>
    </citation>
    <scope>NUCLEOTIDE SEQUENCE [LARGE SCALE GENOMIC DNA]</scope>
    <source>
        <strain evidence="2 3">ICMP 10754</strain>
    </source>
</reference>
<dbReference type="GO" id="GO:0003676">
    <property type="term" value="F:nucleic acid binding"/>
    <property type="evidence" value="ECO:0007669"/>
    <property type="project" value="InterPro"/>
</dbReference>
<gene>
    <name evidence="2" type="ORF">DXT89_14145</name>
</gene>
<keyword evidence="2" id="KW-0255">Endonuclease</keyword>
<dbReference type="GO" id="GO:0008270">
    <property type="term" value="F:zinc ion binding"/>
    <property type="evidence" value="ECO:0007669"/>
    <property type="project" value="InterPro"/>
</dbReference>
<protein>
    <submittedName>
        <fullName evidence="2">HNH endonuclease</fullName>
    </submittedName>
</protein>
<dbReference type="AlphaFoldDB" id="A0A7J4X4Q7"/>
<dbReference type="InterPro" id="IPR052892">
    <property type="entry name" value="NA-targeting_endonuclease"/>
</dbReference>
<dbReference type="RefSeq" id="WP_149916822.1">
    <property type="nucleotide sequence ID" value="NZ_QUSG01000006.1"/>
</dbReference>